<sequence length="238" mass="25159">MSLEGKRVVVVGGTSGIGLATAKAFLEESAQVIIASRSAAKLSEAKQTLGGDVEAYELDFRSEEKVTDFFQKVSKFDHLVITAGDGAMGLFSDLPIESAKEAFDSKFWGQYATVKAAIPHLDKDGSITLTSGVYGRRPPQGASTLAAINSAIEGLVRGLAVELTPARVNVVSPGLVDTPIFAGMPEEHRKAMFEGVAQQIPAKRVGKPEDLAQTYVYLAKNGYTTGTTVLVDGGTHLV</sequence>
<evidence type="ECO:0000313" key="4">
    <source>
        <dbReference type="Proteomes" id="UP000644756"/>
    </source>
</evidence>
<dbReference type="GO" id="GO:0016491">
    <property type="term" value="F:oxidoreductase activity"/>
    <property type="evidence" value="ECO:0007669"/>
    <property type="project" value="UniProtKB-KW"/>
</dbReference>
<evidence type="ECO:0000313" key="3">
    <source>
        <dbReference type="EMBL" id="GGG25777.1"/>
    </source>
</evidence>
<dbReference type="SUPFAM" id="SSF51735">
    <property type="entry name" value="NAD(P)-binding Rossmann-fold domains"/>
    <property type="match status" value="1"/>
</dbReference>
<dbReference type="RefSeq" id="WP_188533608.1">
    <property type="nucleotide sequence ID" value="NZ_BMGR01000024.1"/>
</dbReference>
<evidence type="ECO:0000256" key="1">
    <source>
        <dbReference type="ARBA" id="ARBA00006484"/>
    </source>
</evidence>
<evidence type="ECO:0000256" key="2">
    <source>
        <dbReference type="ARBA" id="ARBA00023002"/>
    </source>
</evidence>
<dbReference type="Pfam" id="PF13561">
    <property type="entry name" value="adh_short_C2"/>
    <property type="match status" value="1"/>
</dbReference>
<accession>A0A917G708</accession>
<dbReference type="InterPro" id="IPR002347">
    <property type="entry name" value="SDR_fam"/>
</dbReference>
<dbReference type="PANTHER" id="PTHR43477:SF1">
    <property type="entry name" value="DIHYDROANTICAPSIN 7-DEHYDROGENASE"/>
    <property type="match status" value="1"/>
</dbReference>
<name>A0A917G708_9BACL</name>
<dbReference type="EMBL" id="BMGR01000024">
    <property type="protein sequence ID" value="GGG25777.1"/>
    <property type="molecule type" value="Genomic_DNA"/>
</dbReference>
<organism evidence="3 4">
    <name type="scientific">Paenibacillus abyssi</name>
    <dbReference type="NCBI Taxonomy" id="1340531"/>
    <lineage>
        <taxon>Bacteria</taxon>
        <taxon>Bacillati</taxon>
        <taxon>Bacillota</taxon>
        <taxon>Bacilli</taxon>
        <taxon>Bacillales</taxon>
        <taxon>Paenibacillaceae</taxon>
        <taxon>Paenibacillus</taxon>
    </lineage>
</organism>
<dbReference type="CDD" id="cd11731">
    <property type="entry name" value="Lin1944_like_SDR_c"/>
    <property type="match status" value="1"/>
</dbReference>
<dbReference type="AlphaFoldDB" id="A0A917G708"/>
<dbReference type="InterPro" id="IPR051122">
    <property type="entry name" value="SDR_DHRS6-like"/>
</dbReference>
<comment type="similarity">
    <text evidence="1">Belongs to the short-chain dehydrogenases/reductases (SDR) family.</text>
</comment>
<gene>
    <name evidence="3" type="ORF">GCM10010916_47770</name>
</gene>
<protein>
    <submittedName>
        <fullName evidence="3">Short chain dehydrogenase</fullName>
    </submittedName>
</protein>
<reference evidence="3" key="2">
    <citation type="submission" date="2020-09" db="EMBL/GenBank/DDBJ databases">
        <authorList>
            <person name="Sun Q."/>
            <person name="Zhou Y."/>
        </authorList>
    </citation>
    <scope>NUCLEOTIDE SEQUENCE</scope>
    <source>
        <strain evidence="3">CGMCC 1.12987</strain>
    </source>
</reference>
<dbReference type="Proteomes" id="UP000644756">
    <property type="component" value="Unassembled WGS sequence"/>
</dbReference>
<dbReference type="Gene3D" id="3.40.50.720">
    <property type="entry name" value="NAD(P)-binding Rossmann-like Domain"/>
    <property type="match status" value="1"/>
</dbReference>
<dbReference type="NCBIfam" id="NF005449">
    <property type="entry name" value="PRK07041.1"/>
    <property type="match status" value="1"/>
</dbReference>
<reference evidence="3" key="1">
    <citation type="journal article" date="2014" name="Int. J. Syst. Evol. Microbiol.">
        <title>Complete genome sequence of Corynebacterium casei LMG S-19264T (=DSM 44701T), isolated from a smear-ripened cheese.</title>
        <authorList>
            <consortium name="US DOE Joint Genome Institute (JGI-PGF)"/>
            <person name="Walter F."/>
            <person name="Albersmeier A."/>
            <person name="Kalinowski J."/>
            <person name="Ruckert C."/>
        </authorList>
    </citation>
    <scope>NUCLEOTIDE SEQUENCE</scope>
    <source>
        <strain evidence="3">CGMCC 1.12987</strain>
    </source>
</reference>
<dbReference type="PRINTS" id="PR00081">
    <property type="entry name" value="GDHRDH"/>
</dbReference>
<comment type="caution">
    <text evidence="3">The sequence shown here is derived from an EMBL/GenBank/DDBJ whole genome shotgun (WGS) entry which is preliminary data.</text>
</comment>
<dbReference type="InterPro" id="IPR036291">
    <property type="entry name" value="NAD(P)-bd_dom_sf"/>
</dbReference>
<dbReference type="PANTHER" id="PTHR43477">
    <property type="entry name" value="DIHYDROANTICAPSIN 7-DEHYDROGENASE"/>
    <property type="match status" value="1"/>
</dbReference>
<keyword evidence="4" id="KW-1185">Reference proteome</keyword>
<keyword evidence="2" id="KW-0560">Oxidoreductase</keyword>
<proteinExistence type="inferred from homology"/>